<organism evidence="1 2">
    <name type="scientific">Caballeronia glathei</name>
    <dbReference type="NCBI Taxonomy" id="60547"/>
    <lineage>
        <taxon>Bacteria</taxon>
        <taxon>Pseudomonadati</taxon>
        <taxon>Pseudomonadota</taxon>
        <taxon>Betaproteobacteria</taxon>
        <taxon>Burkholderiales</taxon>
        <taxon>Burkholderiaceae</taxon>
        <taxon>Caballeronia</taxon>
    </lineage>
</organism>
<dbReference type="AlphaFoldDB" id="A0A069PTM3"/>
<gene>
    <name evidence="1" type="ORF">BG61_24050</name>
</gene>
<proteinExistence type="predicted"/>
<dbReference type="RefSeq" id="WP_035927788.1">
    <property type="nucleotide sequence ID" value="NZ_CADFFX010000007.1"/>
</dbReference>
<protein>
    <submittedName>
        <fullName evidence="1">Uncharacterized protein</fullName>
    </submittedName>
</protein>
<evidence type="ECO:0000313" key="1">
    <source>
        <dbReference type="EMBL" id="KDR40626.1"/>
    </source>
</evidence>
<comment type="caution">
    <text evidence="1">The sequence shown here is derived from an EMBL/GenBank/DDBJ whole genome shotgun (WGS) entry which is preliminary data.</text>
</comment>
<dbReference type="EMBL" id="JFHC01000038">
    <property type="protein sequence ID" value="KDR40626.1"/>
    <property type="molecule type" value="Genomic_DNA"/>
</dbReference>
<reference evidence="1 2" key="1">
    <citation type="submission" date="2014-03" db="EMBL/GenBank/DDBJ databases">
        <title>Draft Genome Sequences of Four Burkholderia Strains.</title>
        <authorList>
            <person name="Liu X.Y."/>
            <person name="Li C.X."/>
            <person name="Xu J.H."/>
        </authorList>
    </citation>
    <scope>NUCLEOTIDE SEQUENCE [LARGE SCALE GENOMIC DNA]</scope>
    <source>
        <strain evidence="1 2">DSM 50014</strain>
    </source>
</reference>
<name>A0A069PTM3_9BURK</name>
<keyword evidence="2" id="KW-1185">Reference proteome</keyword>
<dbReference type="Proteomes" id="UP000027466">
    <property type="component" value="Unassembled WGS sequence"/>
</dbReference>
<sequence length="153" mass="16280">MNLKPEVTIGERAETGTTALEPSIGCVAETRGQSLDSIRPRVLTCKALLHDAGNVNLSLHARIRLGFECIYFCCLEVAASTGAPVDTLVHPSFDILDAALPALKLSGSDSVTVDLLLHWSQSGSPFVPAVPVLDVCDLANRSYDATLRCIGFV</sequence>
<evidence type="ECO:0000313" key="2">
    <source>
        <dbReference type="Proteomes" id="UP000027466"/>
    </source>
</evidence>
<accession>A0A069PTM3</accession>